<evidence type="ECO:0000313" key="2">
    <source>
        <dbReference type="Proteomes" id="UP000325797"/>
    </source>
</evidence>
<keyword evidence="2" id="KW-1185">Reference proteome</keyword>
<organism evidence="1 2">
    <name type="scientific">Hypericibacter adhaerens</name>
    <dbReference type="NCBI Taxonomy" id="2602016"/>
    <lineage>
        <taxon>Bacteria</taxon>
        <taxon>Pseudomonadati</taxon>
        <taxon>Pseudomonadota</taxon>
        <taxon>Alphaproteobacteria</taxon>
        <taxon>Rhodospirillales</taxon>
        <taxon>Dongiaceae</taxon>
        <taxon>Hypericibacter</taxon>
    </lineage>
</organism>
<accession>A0A5J6MTB1</accession>
<protein>
    <submittedName>
        <fullName evidence="1">Uncharacterized protein</fullName>
    </submittedName>
</protein>
<dbReference type="AlphaFoldDB" id="A0A5J6MTB1"/>
<evidence type="ECO:0000313" key="1">
    <source>
        <dbReference type="EMBL" id="QEX20872.1"/>
    </source>
</evidence>
<dbReference type="KEGG" id="hadh:FRZ61_07920"/>
<proteinExistence type="predicted"/>
<dbReference type="EMBL" id="CP042582">
    <property type="protein sequence ID" value="QEX20872.1"/>
    <property type="molecule type" value="Genomic_DNA"/>
</dbReference>
<sequence>MDDPKTGVPVYLFGETGAQIINRAIVCFPEFSSPLRSFCLRVSGAVAPSAPFPIIACGIGCCARSPGTVSPARG</sequence>
<name>A0A5J6MTB1_9PROT</name>
<dbReference type="Proteomes" id="UP000325797">
    <property type="component" value="Chromosome"/>
</dbReference>
<reference evidence="1 2" key="1">
    <citation type="submission" date="2019-08" db="EMBL/GenBank/DDBJ databases">
        <title>Hyperibacter terrae gen. nov., sp. nov. and Hyperibacter viscosus sp. nov., two new members in the family Rhodospirillaceae isolated from the rhizosphere of Hypericum perforatum.</title>
        <authorList>
            <person name="Noviana Z."/>
        </authorList>
    </citation>
    <scope>NUCLEOTIDE SEQUENCE [LARGE SCALE GENOMIC DNA]</scope>
    <source>
        <strain evidence="1 2">R5959</strain>
    </source>
</reference>
<gene>
    <name evidence="1" type="ORF">FRZ61_07920</name>
</gene>